<protein>
    <submittedName>
        <fullName evidence="2">Uncharacterized protein</fullName>
    </submittedName>
</protein>
<keyword evidence="3" id="KW-1185">Reference proteome</keyword>
<name>A0A7J8C2S8_ROUAE</name>
<proteinExistence type="predicted"/>
<feature type="compositionally biased region" description="Basic residues" evidence="1">
    <location>
        <begin position="39"/>
        <end position="54"/>
    </location>
</feature>
<evidence type="ECO:0000313" key="2">
    <source>
        <dbReference type="EMBL" id="KAF6405152.1"/>
    </source>
</evidence>
<gene>
    <name evidence="2" type="ORF">HJG63_009462</name>
</gene>
<dbReference type="Proteomes" id="UP000593571">
    <property type="component" value="Unassembled WGS sequence"/>
</dbReference>
<organism evidence="2 3">
    <name type="scientific">Rousettus aegyptiacus</name>
    <name type="common">Egyptian fruit bat</name>
    <name type="synonym">Pteropus aegyptiacus</name>
    <dbReference type="NCBI Taxonomy" id="9407"/>
    <lineage>
        <taxon>Eukaryota</taxon>
        <taxon>Metazoa</taxon>
        <taxon>Chordata</taxon>
        <taxon>Craniata</taxon>
        <taxon>Vertebrata</taxon>
        <taxon>Euteleostomi</taxon>
        <taxon>Mammalia</taxon>
        <taxon>Eutheria</taxon>
        <taxon>Laurasiatheria</taxon>
        <taxon>Chiroptera</taxon>
        <taxon>Yinpterochiroptera</taxon>
        <taxon>Pteropodoidea</taxon>
        <taxon>Pteropodidae</taxon>
        <taxon>Rousettinae</taxon>
        <taxon>Rousettus</taxon>
    </lineage>
</organism>
<evidence type="ECO:0000313" key="3">
    <source>
        <dbReference type="Proteomes" id="UP000593571"/>
    </source>
</evidence>
<feature type="region of interest" description="Disordered" evidence="1">
    <location>
        <begin position="29"/>
        <end position="88"/>
    </location>
</feature>
<sequence>MRTHASEYTCTHTCTHTHTHARAHTHTHAHTLSSCREGSRKRATPGKASARRGSHYCPQIRPRRRRGWTPTRRAERGCSQGPASPELSTETMLAATAQAGVVDSISDRAGREGHFGCLATATPSGKPRRSIWPAPPEPSGPRDEARLRGGQSRSRGA</sequence>
<evidence type="ECO:0000256" key="1">
    <source>
        <dbReference type="SAM" id="MobiDB-lite"/>
    </source>
</evidence>
<feature type="region of interest" description="Disordered" evidence="1">
    <location>
        <begin position="109"/>
        <end position="157"/>
    </location>
</feature>
<comment type="caution">
    <text evidence="2">The sequence shown here is derived from an EMBL/GenBank/DDBJ whole genome shotgun (WGS) entry which is preliminary data.</text>
</comment>
<dbReference type="EMBL" id="JACASE010000015">
    <property type="protein sequence ID" value="KAF6405152.1"/>
    <property type="molecule type" value="Genomic_DNA"/>
</dbReference>
<dbReference type="AlphaFoldDB" id="A0A7J8C2S8"/>
<reference evidence="2 3" key="1">
    <citation type="journal article" date="2020" name="Nature">
        <title>Six reference-quality genomes reveal evolution of bat adaptations.</title>
        <authorList>
            <person name="Jebb D."/>
            <person name="Huang Z."/>
            <person name="Pippel M."/>
            <person name="Hughes G.M."/>
            <person name="Lavrichenko K."/>
            <person name="Devanna P."/>
            <person name="Winkler S."/>
            <person name="Jermiin L.S."/>
            <person name="Skirmuntt E.C."/>
            <person name="Katzourakis A."/>
            <person name="Burkitt-Gray L."/>
            <person name="Ray D.A."/>
            <person name="Sullivan K.A.M."/>
            <person name="Roscito J.G."/>
            <person name="Kirilenko B.M."/>
            <person name="Davalos L.M."/>
            <person name="Corthals A.P."/>
            <person name="Power M.L."/>
            <person name="Jones G."/>
            <person name="Ransome R.D."/>
            <person name="Dechmann D.K.N."/>
            <person name="Locatelli A.G."/>
            <person name="Puechmaille S.J."/>
            <person name="Fedrigo O."/>
            <person name="Jarvis E.D."/>
            <person name="Hiller M."/>
            <person name="Vernes S.C."/>
            <person name="Myers E.W."/>
            <person name="Teeling E.C."/>
        </authorList>
    </citation>
    <scope>NUCLEOTIDE SEQUENCE [LARGE SCALE GENOMIC DNA]</scope>
    <source>
        <strain evidence="2">MRouAeg1</strain>
        <tissue evidence="2">Muscle</tissue>
    </source>
</reference>
<accession>A0A7J8C2S8</accession>
<dbReference type="PROSITE" id="PS51257">
    <property type="entry name" value="PROKAR_LIPOPROTEIN"/>
    <property type="match status" value="1"/>
</dbReference>